<dbReference type="OrthoDB" id="9810876at2"/>
<dbReference type="InterPro" id="IPR005524">
    <property type="entry name" value="DUF318"/>
</dbReference>
<protein>
    <submittedName>
        <fullName evidence="8">Hypothetical membrane protein</fullName>
    </submittedName>
</protein>
<evidence type="ECO:0000256" key="6">
    <source>
        <dbReference type="ARBA" id="ARBA00023136"/>
    </source>
</evidence>
<dbReference type="KEGG" id="phm:PSMK_30950"/>
<organism evidence="8 9">
    <name type="scientific">Phycisphaera mikurensis (strain NBRC 102666 / KCTC 22515 / FYK2301M01)</name>
    <dbReference type="NCBI Taxonomy" id="1142394"/>
    <lineage>
        <taxon>Bacteria</taxon>
        <taxon>Pseudomonadati</taxon>
        <taxon>Planctomycetota</taxon>
        <taxon>Phycisphaerae</taxon>
        <taxon>Phycisphaerales</taxon>
        <taxon>Phycisphaeraceae</taxon>
        <taxon>Phycisphaera</taxon>
    </lineage>
</organism>
<evidence type="ECO:0000256" key="1">
    <source>
        <dbReference type="ARBA" id="ARBA00004651"/>
    </source>
</evidence>
<keyword evidence="6 7" id="KW-0472">Membrane</keyword>
<dbReference type="RefSeq" id="WP_014438458.1">
    <property type="nucleotide sequence ID" value="NC_017080.1"/>
</dbReference>
<keyword evidence="3" id="KW-1003">Cell membrane</keyword>
<evidence type="ECO:0000256" key="2">
    <source>
        <dbReference type="ARBA" id="ARBA00006386"/>
    </source>
</evidence>
<dbReference type="Pfam" id="PF03773">
    <property type="entry name" value="ArsP_1"/>
    <property type="match status" value="1"/>
</dbReference>
<gene>
    <name evidence="8" type="ordered locus">PSMK_30950</name>
</gene>
<keyword evidence="4 7" id="KW-0812">Transmembrane</keyword>
<dbReference type="InterPro" id="IPR052923">
    <property type="entry name" value="UPF0718"/>
</dbReference>
<dbReference type="EMBL" id="AP012338">
    <property type="protein sequence ID" value="BAM05254.1"/>
    <property type="molecule type" value="Genomic_DNA"/>
</dbReference>
<dbReference type="Proteomes" id="UP000007881">
    <property type="component" value="Chromosome"/>
</dbReference>
<dbReference type="PANTHER" id="PTHR34184:SF4">
    <property type="entry name" value="UPF0718 PROTEIN YCGR"/>
    <property type="match status" value="1"/>
</dbReference>
<proteinExistence type="inferred from homology"/>
<dbReference type="STRING" id="1142394.PSMK_30950"/>
<comment type="similarity">
    <text evidence="2">Belongs to the UPF0718 family.</text>
</comment>
<evidence type="ECO:0000256" key="3">
    <source>
        <dbReference type="ARBA" id="ARBA00022475"/>
    </source>
</evidence>
<evidence type="ECO:0000256" key="4">
    <source>
        <dbReference type="ARBA" id="ARBA00022692"/>
    </source>
</evidence>
<evidence type="ECO:0000313" key="8">
    <source>
        <dbReference type="EMBL" id="BAM05254.1"/>
    </source>
</evidence>
<accession>I0IJ16</accession>
<evidence type="ECO:0000256" key="5">
    <source>
        <dbReference type="ARBA" id="ARBA00022989"/>
    </source>
</evidence>
<feature type="transmembrane region" description="Helical" evidence="7">
    <location>
        <begin position="252"/>
        <end position="274"/>
    </location>
</feature>
<dbReference type="PANTHER" id="PTHR34184">
    <property type="entry name" value="UPF0718 PROTEIN YCGR"/>
    <property type="match status" value="1"/>
</dbReference>
<dbReference type="eggNOG" id="COG0701">
    <property type="taxonomic scope" value="Bacteria"/>
</dbReference>
<name>I0IJ16_PHYMF</name>
<feature type="transmembrane region" description="Helical" evidence="7">
    <location>
        <begin position="337"/>
        <end position="356"/>
    </location>
</feature>
<feature type="transmembrane region" description="Helical" evidence="7">
    <location>
        <begin position="18"/>
        <end position="36"/>
    </location>
</feature>
<dbReference type="GO" id="GO:0005886">
    <property type="term" value="C:plasma membrane"/>
    <property type="evidence" value="ECO:0007669"/>
    <property type="project" value="UniProtKB-SubCell"/>
</dbReference>
<keyword evidence="9" id="KW-1185">Reference proteome</keyword>
<keyword evidence="5 7" id="KW-1133">Transmembrane helix</keyword>
<feature type="transmembrane region" description="Helical" evidence="7">
    <location>
        <begin position="201"/>
        <end position="219"/>
    </location>
</feature>
<comment type="subcellular location">
    <subcellularLocation>
        <location evidence="1">Cell membrane</location>
        <topology evidence="1">Multi-pass membrane protein</topology>
    </subcellularLocation>
</comment>
<dbReference type="HOGENOM" id="CLU_049002_0_0_0"/>
<dbReference type="NCBIfam" id="NF033936">
    <property type="entry name" value="CuZnOut_SO0444"/>
    <property type="match status" value="1"/>
</dbReference>
<sequence length="369" mass="36295">MVWIQLFLSNLGHVVLEAAPWLLLGLAVSGLIKVYLPAGLLQRWLGGGGVGPVFTAAVIGTPLPLCSCSVVPAALTLRRGGAGKGATVSFLVSTPENGADSIALSWALLGPFMTVARPVAAVSSAVLAGLLAGATDQREGPPLPAPAAAAAAAASGSSPPASAAASCCASGGGVAAEPAAPARPKPLEALRYAADELFGDIALWLTLGILLAALVQTLVPPGTIAGWGGGLPAMLGVMLLGVPMYLCATASTPVAAALLLAGVSPGTALVFLLAGPATNLGTIGIVRQELGGRACAAYLAGACGGALACGLLADALVSAWSIPVAAQAAAGHDMLPLWLSAGSAIVLGALLLRWALRGWMPSEAKPCRP</sequence>
<feature type="transmembrane region" description="Helical" evidence="7">
    <location>
        <begin position="226"/>
        <end position="246"/>
    </location>
</feature>
<evidence type="ECO:0000256" key="7">
    <source>
        <dbReference type="SAM" id="Phobius"/>
    </source>
</evidence>
<dbReference type="AlphaFoldDB" id="I0IJ16"/>
<evidence type="ECO:0000313" key="9">
    <source>
        <dbReference type="Proteomes" id="UP000007881"/>
    </source>
</evidence>
<reference evidence="8 9" key="1">
    <citation type="submission" date="2012-02" db="EMBL/GenBank/DDBJ databases">
        <title>Complete genome sequence of Phycisphaera mikurensis NBRC 102666.</title>
        <authorList>
            <person name="Ankai A."/>
            <person name="Hosoyama A."/>
            <person name="Terui Y."/>
            <person name="Sekine M."/>
            <person name="Fukai R."/>
            <person name="Kato Y."/>
            <person name="Nakamura S."/>
            <person name="Yamada-Narita S."/>
            <person name="Kawakoshi A."/>
            <person name="Fukunaga Y."/>
            <person name="Yamazaki S."/>
            <person name="Fujita N."/>
        </authorList>
    </citation>
    <scope>NUCLEOTIDE SEQUENCE [LARGE SCALE GENOMIC DNA]</scope>
    <source>
        <strain evidence="9">NBRC 102666 / KCTC 22515 / FYK2301M01</strain>
    </source>
</reference>